<feature type="transmembrane region" description="Helical" evidence="1">
    <location>
        <begin position="338"/>
        <end position="357"/>
    </location>
</feature>
<dbReference type="OrthoDB" id="5295335at2759"/>
<accession>A0A9P8MRH2</accession>
<keyword evidence="1" id="KW-1133">Transmembrane helix</keyword>
<name>A0A9P8MRH2_9HYPO</name>
<evidence type="ECO:0000313" key="3">
    <source>
        <dbReference type="Proteomes" id="UP000824596"/>
    </source>
</evidence>
<feature type="transmembrane region" description="Helical" evidence="1">
    <location>
        <begin position="311"/>
        <end position="332"/>
    </location>
</feature>
<comment type="caution">
    <text evidence="2">The sequence shown here is derived from an EMBL/GenBank/DDBJ whole genome shotgun (WGS) entry which is preliminary data.</text>
</comment>
<reference evidence="2" key="1">
    <citation type="submission" date="2021-09" db="EMBL/GenBank/DDBJ databases">
        <title>A high-quality genome of the endoparasitic fungus Hirsutella rhossiliensis with a comparison of Hirsutella genomes reveals transposable elements contributing to genome size variation.</title>
        <authorList>
            <person name="Lin R."/>
            <person name="Jiao Y."/>
            <person name="Sun X."/>
            <person name="Ling J."/>
            <person name="Xie B."/>
            <person name="Cheng X."/>
        </authorList>
    </citation>
    <scope>NUCLEOTIDE SEQUENCE</scope>
    <source>
        <strain evidence="2">HR02</strain>
    </source>
</reference>
<keyword evidence="3" id="KW-1185">Reference proteome</keyword>
<evidence type="ECO:0000313" key="2">
    <source>
        <dbReference type="EMBL" id="KAH0959880.1"/>
    </source>
</evidence>
<evidence type="ECO:0000256" key="1">
    <source>
        <dbReference type="SAM" id="Phobius"/>
    </source>
</evidence>
<protein>
    <submittedName>
        <fullName evidence="2">Uncharacterized protein</fullName>
    </submittedName>
</protein>
<dbReference type="Proteomes" id="UP000824596">
    <property type="component" value="Unassembled WGS sequence"/>
</dbReference>
<feature type="transmembrane region" description="Helical" evidence="1">
    <location>
        <begin position="228"/>
        <end position="246"/>
    </location>
</feature>
<dbReference type="EMBL" id="JAIZPD010000011">
    <property type="protein sequence ID" value="KAH0959880.1"/>
    <property type="molecule type" value="Genomic_DNA"/>
</dbReference>
<gene>
    <name evidence="2" type="ORF">HRG_08901</name>
</gene>
<keyword evidence="1" id="KW-0812">Transmembrane</keyword>
<organism evidence="2 3">
    <name type="scientific">Hirsutella rhossiliensis</name>
    <dbReference type="NCBI Taxonomy" id="111463"/>
    <lineage>
        <taxon>Eukaryota</taxon>
        <taxon>Fungi</taxon>
        <taxon>Dikarya</taxon>
        <taxon>Ascomycota</taxon>
        <taxon>Pezizomycotina</taxon>
        <taxon>Sordariomycetes</taxon>
        <taxon>Hypocreomycetidae</taxon>
        <taxon>Hypocreales</taxon>
        <taxon>Ophiocordycipitaceae</taxon>
        <taxon>Hirsutella</taxon>
    </lineage>
</organism>
<feature type="transmembrane region" description="Helical" evidence="1">
    <location>
        <begin position="200"/>
        <end position="222"/>
    </location>
</feature>
<feature type="transmembrane region" description="Helical" evidence="1">
    <location>
        <begin position="15"/>
        <end position="37"/>
    </location>
</feature>
<sequence>MSDQNCPPANPSPTVVFVALGAILGYIGAESGTVACFERQLWPQRSFSSFTASSALGVALFTPMGGPLFKTACHTLDGVFRNGLFFGSHEGHMLGTAFFPQRHWVYNLYEGASGGLLESRCEPARNCLWAEALSRMPVPPISSLFPPQSSKDVEGGQQERPKIRSKIALHHLKITLATPEDKASNLLFVAEDSNTISPRALVAIVASEISSLLTAVFVLVYFDSYWAFLWLVPLALRLFSAAFALYRDPLMDPRQHPEANNAEACFQVDTHQPHGPNGHFMLFTGPRLLVKQFFEHYGHPKRHRLREIVQFTTLILFYVSFPLQLLSSLVWMPVQVQYVWLCYQMLLRVHIISKILLTHIGRARFSLDMIARRRRHLPLL</sequence>
<dbReference type="RefSeq" id="XP_044717393.1">
    <property type="nucleotide sequence ID" value="XM_044867372.1"/>
</dbReference>
<proteinExistence type="predicted"/>
<dbReference type="AlphaFoldDB" id="A0A9P8MRH2"/>
<dbReference type="GeneID" id="68358030"/>
<keyword evidence="1" id="KW-0472">Membrane</keyword>